<keyword evidence="8" id="KW-0067">ATP-binding</keyword>
<keyword evidence="14" id="KW-1185">Reference proteome</keyword>
<gene>
    <name evidence="13" type="primary">glpK</name>
    <name evidence="13" type="ORF">CH364_05480</name>
</gene>
<evidence type="ECO:0000256" key="9">
    <source>
        <dbReference type="ARBA" id="ARBA00043149"/>
    </source>
</evidence>
<dbReference type="GO" id="GO:0005524">
    <property type="term" value="F:ATP binding"/>
    <property type="evidence" value="ECO:0007669"/>
    <property type="project" value="UniProtKB-KW"/>
</dbReference>
<dbReference type="AlphaFoldDB" id="A0A2N0AMY3"/>
<name>A0A2N0AMY3_9LEPT</name>
<dbReference type="RefSeq" id="WP_100742550.1">
    <property type="nucleotide sequence ID" value="NZ_NPDW01000001.1"/>
</dbReference>
<dbReference type="OrthoDB" id="9805576at2"/>
<protein>
    <recommendedName>
        <fullName evidence="3">glycerol kinase</fullName>
        <ecNumber evidence="3">2.7.1.30</ecNumber>
    </recommendedName>
    <alternativeName>
        <fullName evidence="9">ATP:glycerol 3-phosphotransferase</fullName>
    </alternativeName>
</protein>
<dbReference type="InterPro" id="IPR043129">
    <property type="entry name" value="ATPase_NBD"/>
</dbReference>
<dbReference type="InterPro" id="IPR000577">
    <property type="entry name" value="Carb_kinase_FGGY"/>
</dbReference>
<evidence type="ECO:0000256" key="1">
    <source>
        <dbReference type="ARBA" id="ARBA00005190"/>
    </source>
</evidence>
<evidence type="ECO:0000259" key="11">
    <source>
        <dbReference type="Pfam" id="PF00370"/>
    </source>
</evidence>
<dbReference type="SUPFAM" id="SSF53067">
    <property type="entry name" value="Actin-like ATPase domain"/>
    <property type="match status" value="2"/>
</dbReference>
<dbReference type="PANTHER" id="PTHR10196:SF69">
    <property type="entry name" value="GLYCEROL KINASE"/>
    <property type="match status" value="1"/>
</dbReference>
<proteinExistence type="inferred from homology"/>
<keyword evidence="4" id="KW-0808">Transferase</keyword>
<comment type="similarity">
    <text evidence="2">Belongs to the FGGY kinase family.</text>
</comment>
<dbReference type="GO" id="GO:0004370">
    <property type="term" value="F:glycerol kinase activity"/>
    <property type="evidence" value="ECO:0007669"/>
    <property type="project" value="UniProtKB-EC"/>
</dbReference>
<dbReference type="FunFam" id="3.30.420.40:FF:000007">
    <property type="entry name" value="Glycerol kinase"/>
    <property type="match status" value="1"/>
</dbReference>
<evidence type="ECO:0000256" key="10">
    <source>
        <dbReference type="ARBA" id="ARBA00052101"/>
    </source>
</evidence>
<evidence type="ECO:0000256" key="8">
    <source>
        <dbReference type="ARBA" id="ARBA00022840"/>
    </source>
</evidence>
<dbReference type="Pfam" id="PF00370">
    <property type="entry name" value="FGGY_N"/>
    <property type="match status" value="1"/>
</dbReference>
<dbReference type="Proteomes" id="UP000232145">
    <property type="component" value="Unassembled WGS sequence"/>
</dbReference>
<evidence type="ECO:0000256" key="6">
    <source>
        <dbReference type="ARBA" id="ARBA00022777"/>
    </source>
</evidence>
<comment type="catalytic activity">
    <reaction evidence="10">
        <text>glycerol + ATP = sn-glycerol 3-phosphate + ADP + H(+)</text>
        <dbReference type="Rhea" id="RHEA:21644"/>
        <dbReference type="ChEBI" id="CHEBI:15378"/>
        <dbReference type="ChEBI" id="CHEBI:17754"/>
        <dbReference type="ChEBI" id="CHEBI:30616"/>
        <dbReference type="ChEBI" id="CHEBI:57597"/>
        <dbReference type="ChEBI" id="CHEBI:456216"/>
        <dbReference type="EC" id="2.7.1.30"/>
    </reaction>
</comment>
<evidence type="ECO:0000313" key="14">
    <source>
        <dbReference type="Proteomes" id="UP000232145"/>
    </source>
</evidence>
<dbReference type="GO" id="GO:0006072">
    <property type="term" value="P:glycerol-3-phosphate metabolic process"/>
    <property type="evidence" value="ECO:0007669"/>
    <property type="project" value="InterPro"/>
</dbReference>
<dbReference type="CDD" id="cd07786">
    <property type="entry name" value="FGGY_EcGK_like"/>
    <property type="match status" value="1"/>
</dbReference>
<dbReference type="GO" id="GO:0005829">
    <property type="term" value="C:cytosol"/>
    <property type="evidence" value="ECO:0007669"/>
    <property type="project" value="TreeGrafter"/>
</dbReference>
<comment type="pathway">
    <text evidence="1">Polyol metabolism; glycerol degradation via glycerol kinase pathway; sn-glycerol 3-phosphate from glycerol: step 1/1.</text>
</comment>
<dbReference type="FunFam" id="3.30.420.40:FF:000008">
    <property type="entry name" value="Glycerol kinase"/>
    <property type="match status" value="1"/>
</dbReference>
<dbReference type="NCBIfam" id="NF000756">
    <property type="entry name" value="PRK00047.1"/>
    <property type="match status" value="1"/>
</dbReference>
<organism evidence="13 14">
    <name type="scientific">Leptospira harrisiae</name>
    <dbReference type="NCBI Taxonomy" id="2023189"/>
    <lineage>
        <taxon>Bacteria</taxon>
        <taxon>Pseudomonadati</taxon>
        <taxon>Spirochaetota</taxon>
        <taxon>Spirochaetia</taxon>
        <taxon>Leptospirales</taxon>
        <taxon>Leptospiraceae</taxon>
        <taxon>Leptospira</taxon>
    </lineage>
</organism>
<dbReference type="InterPro" id="IPR018485">
    <property type="entry name" value="FGGY_C"/>
</dbReference>
<keyword evidence="7" id="KW-0319">Glycerol metabolism</keyword>
<dbReference type="PIRSF" id="PIRSF000538">
    <property type="entry name" value="GlpK"/>
    <property type="match status" value="1"/>
</dbReference>
<evidence type="ECO:0000256" key="5">
    <source>
        <dbReference type="ARBA" id="ARBA00022741"/>
    </source>
</evidence>
<evidence type="ECO:0000259" key="12">
    <source>
        <dbReference type="Pfam" id="PF02782"/>
    </source>
</evidence>
<comment type="caution">
    <text evidence="13">The sequence shown here is derived from an EMBL/GenBank/DDBJ whole genome shotgun (WGS) entry which is preliminary data.</text>
</comment>
<feature type="domain" description="Carbohydrate kinase FGGY N-terminal" evidence="11">
    <location>
        <begin position="6"/>
        <end position="253"/>
    </location>
</feature>
<evidence type="ECO:0000256" key="2">
    <source>
        <dbReference type="ARBA" id="ARBA00009156"/>
    </source>
</evidence>
<dbReference type="InterPro" id="IPR005999">
    <property type="entry name" value="Glycerol_kin"/>
</dbReference>
<dbReference type="GO" id="GO:0019563">
    <property type="term" value="P:glycerol catabolic process"/>
    <property type="evidence" value="ECO:0007669"/>
    <property type="project" value="TreeGrafter"/>
</dbReference>
<dbReference type="InterPro" id="IPR018484">
    <property type="entry name" value="FGGY_N"/>
</dbReference>
<keyword evidence="6 13" id="KW-0418">Kinase</keyword>
<dbReference type="NCBIfam" id="TIGR01311">
    <property type="entry name" value="glycerol_kin"/>
    <property type="match status" value="1"/>
</dbReference>
<feature type="domain" description="Carbohydrate kinase FGGY C-terminal" evidence="12">
    <location>
        <begin position="263"/>
        <end position="449"/>
    </location>
</feature>
<dbReference type="PANTHER" id="PTHR10196">
    <property type="entry name" value="SUGAR KINASE"/>
    <property type="match status" value="1"/>
</dbReference>
<reference evidence="13 14" key="1">
    <citation type="submission" date="2017-07" db="EMBL/GenBank/DDBJ databases">
        <title>Leptospira spp. isolated from tropical soils.</title>
        <authorList>
            <person name="Thibeaux R."/>
            <person name="Iraola G."/>
            <person name="Ferres I."/>
            <person name="Bierque E."/>
            <person name="Girault D."/>
            <person name="Soupe-Gilbert M.-E."/>
            <person name="Picardeau M."/>
            <person name="Goarant C."/>
        </authorList>
    </citation>
    <scope>NUCLEOTIDE SEQUENCE [LARGE SCALE GENOMIC DNA]</scope>
    <source>
        <strain evidence="13 14">FH2-B-A1</strain>
    </source>
</reference>
<sequence length="498" mass="55517">MAKKNYIIGIDAGTTGIRTFCFNDKGKVISSAYQEFKQYYPKPGWVEHDPEEIWVKTQKLIGQAIKNGKLNPKDAVAIGITNQRETSVVWDKKTGKPVYNAIVWQCRRTSDICKDLKKQSLDSNFRNKTGLVLDAYFSGTKIQWILDNVKGARAKAEKGDLLFGTIDTWLLYKLTGHKEHKTDHTNASRTLLFNIQTKEWDEELCEILRVPMSMLPKAFNSKNLFGFTSNVKSLPDGIPISSLVGDQQGALFGQLCTEPGEAKNTYGTGCFLLFNVGDEFRISNQGLITTLALGPEGKTVYCLEGSVFIGGAVVQFLRDNLEFFEYSKDSEKLVKAIKTKDDLVFVPAFAGLGAPHWDQEARGAIFGLSRDTTPAQITRAALKAIALQSYELANAMEKETGKPLKFLRVDGGATSNAWLMQFQADILGTKVIRPQNVDTTVLGAAYLAGLERGFFKSVASLRKEETKTTQFLPKMKESERKEEIDKWNWAIARVKTGN</sequence>
<keyword evidence="5" id="KW-0547">Nucleotide-binding</keyword>
<evidence type="ECO:0000256" key="7">
    <source>
        <dbReference type="ARBA" id="ARBA00022798"/>
    </source>
</evidence>
<dbReference type="PROSITE" id="PS00933">
    <property type="entry name" value="FGGY_KINASES_1"/>
    <property type="match status" value="1"/>
</dbReference>
<evidence type="ECO:0000256" key="4">
    <source>
        <dbReference type="ARBA" id="ARBA00022679"/>
    </source>
</evidence>
<dbReference type="Gene3D" id="3.30.420.40">
    <property type="match status" value="2"/>
</dbReference>
<dbReference type="EC" id="2.7.1.30" evidence="3"/>
<dbReference type="Pfam" id="PF02782">
    <property type="entry name" value="FGGY_C"/>
    <property type="match status" value="1"/>
</dbReference>
<evidence type="ECO:0000256" key="3">
    <source>
        <dbReference type="ARBA" id="ARBA00012099"/>
    </source>
</evidence>
<evidence type="ECO:0000313" key="13">
    <source>
        <dbReference type="EMBL" id="PJZ85659.1"/>
    </source>
</evidence>
<dbReference type="InterPro" id="IPR018483">
    <property type="entry name" value="Carb_kinase_FGGY_CS"/>
</dbReference>
<dbReference type="EMBL" id="NPDX01000001">
    <property type="protein sequence ID" value="PJZ85659.1"/>
    <property type="molecule type" value="Genomic_DNA"/>
</dbReference>
<accession>A0A2N0AMY3</accession>